<dbReference type="InterPro" id="IPR051411">
    <property type="entry name" value="Polyketide_trans_af380"/>
</dbReference>
<sequence length="291" mass="31111">MIEETPVRFRTEDGLTLAGVLRAPADAKEAVVFTGPFTGVKDQVVGRYAQALAERGFATLAFDHRNFGESEGTLRHHEDAAGKLTDLRAAVTLLRAKGFDRVGMTGICLGGGYALKAAAQDPRVSAVACVAAAFPGAATDFAGRGEAYREILAGLLAEAWTGDGEPVYRKAVSDTDEPAAMPGAEPFAYYGTSRSASPHWQNRVTVASTYQIMTLDTVQAARLISPTPLLIVHGEVDEFCSPEAAAQVYEAASEPKSLTWLPTTNHIDLYDVAEYVDPAVARLAEFFAERP</sequence>
<accession>A0A562URN9</accession>
<organism evidence="2 3">
    <name type="scientific">Stackebrandtia albiflava</name>
    <dbReference type="NCBI Taxonomy" id="406432"/>
    <lineage>
        <taxon>Bacteria</taxon>
        <taxon>Bacillati</taxon>
        <taxon>Actinomycetota</taxon>
        <taxon>Actinomycetes</taxon>
        <taxon>Glycomycetales</taxon>
        <taxon>Glycomycetaceae</taxon>
        <taxon>Stackebrandtia</taxon>
    </lineage>
</organism>
<reference evidence="2 3" key="1">
    <citation type="journal article" date="2013" name="Stand. Genomic Sci.">
        <title>Genomic Encyclopedia of Type Strains, Phase I: The one thousand microbial genomes (KMG-I) project.</title>
        <authorList>
            <person name="Kyrpides N.C."/>
            <person name="Woyke T."/>
            <person name="Eisen J.A."/>
            <person name="Garrity G."/>
            <person name="Lilburn T.G."/>
            <person name="Beck B.J."/>
            <person name="Whitman W.B."/>
            <person name="Hugenholtz P."/>
            <person name="Klenk H.P."/>
        </authorList>
    </citation>
    <scope>NUCLEOTIDE SEQUENCE [LARGE SCALE GENOMIC DNA]</scope>
    <source>
        <strain evidence="2 3">DSM 45044</strain>
    </source>
</reference>
<evidence type="ECO:0000313" key="2">
    <source>
        <dbReference type="EMBL" id="TWJ08283.1"/>
    </source>
</evidence>
<comment type="caution">
    <text evidence="2">The sequence shown here is derived from an EMBL/GenBank/DDBJ whole genome shotgun (WGS) entry which is preliminary data.</text>
</comment>
<dbReference type="Pfam" id="PF12146">
    <property type="entry name" value="Hydrolase_4"/>
    <property type="match status" value="1"/>
</dbReference>
<dbReference type="Proteomes" id="UP000321617">
    <property type="component" value="Unassembled WGS sequence"/>
</dbReference>
<dbReference type="Gene3D" id="1.10.10.800">
    <property type="match status" value="1"/>
</dbReference>
<evidence type="ECO:0000313" key="3">
    <source>
        <dbReference type="Proteomes" id="UP000321617"/>
    </source>
</evidence>
<dbReference type="SUPFAM" id="SSF53474">
    <property type="entry name" value="alpha/beta-Hydrolases"/>
    <property type="match status" value="1"/>
</dbReference>
<dbReference type="EMBL" id="VLLL01000008">
    <property type="protein sequence ID" value="TWJ08283.1"/>
    <property type="molecule type" value="Genomic_DNA"/>
</dbReference>
<dbReference type="InterPro" id="IPR029058">
    <property type="entry name" value="AB_hydrolase_fold"/>
</dbReference>
<dbReference type="InterPro" id="IPR022742">
    <property type="entry name" value="Hydrolase_4"/>
</dbReference>
<proteinExistence type="predicted"/>
<name>A0A562URN9_9ACTN</name>
<dbReference type="PANTHER" id="PTHR47751">
    <property type="entry name" value="SUPERFAMILY HYDROLASE, PUTATIVE (AFU_ORTHOLOGUE AFUA_2G16580)-RELATED"/>
    <property type="match status" value="1"/>
</dbReference>
<feature type="domain" description="Serine aminopeptidase S33" evidence="1">
    <location>
        <begin position="47"/>
        <end position="266"/>
    </location>
</feature>
<gene>
    <name evidence="2" type="ORF">LX16_4508</name>
</gene>
<dbReference type="PANTHER" id="PTHR47751:SF1">
    <property type="entry name" value="SUPERFAMILY HYDROLASE, PUTATIVE (AFU_ORTHOLOGUE AFUA_2G16580)-RELATED"/>
    <property type="match status" value="1"/>
</dbReference>
<dbReference type="AlphaFoldDB" id="A0A562URN9"/>
<protein>
    <recommendedName>
        <fullName evidence="1">Serine aminopeptidase S33 domain-containing protein</fullName>
    </recommendedName>
</protein>
<evidence type="ECO:0000259" key="1">
    <source>
        <dbReference type="Pfam" id="PF12146"/>
    </source>
</evidence>
<dbReference type="Gene3D" id="3.40.50.1820">
    <property type="entry name" value="alpha/beta hydrolase"/>
    <property type="match status" value="1"/>
</dbReference>
<dbReference type="RefSeq" id="WP_211354693.1">
    <property type="nucleotide sequence ID" value="NZ_BAABIJ010000004.1"/>
</dbReference>
<keyword evidence="3" id="KW-1185">Reference proteome</keyword>